<evidence type="ECO:0000256" key="1">
    <source>
        <dbReference type="SAM" id="MobiDB-lite"/>
    </source>
</evidence>
<protein>
    <submittedName>
        <fullName evidence="3">Uncharacterized protein</fullName>
    </submittedName>
</protein>
<feature type="region of interest" description="Disordered" evidence="1">
    <location>
        <begin position="390"/>
        <end position="424"/>
    </location>
</feature>
<keyword evidence="4" id="KW-1185">Reference proteome</keyword>
<accession>A0AAD4LRN5</accession>
<organism evidence="3 4">
    <name type="scientific">Lactarius akahatsu</name>
    <dbReference type="NCBI Taxonomy" id="416441"/>
    <lineage>
        <taxon>Eukaryota</taxon>
        <taxon>Fungi</taxon>
        <taxon>Dikarya</taxon>
        <taxon>Basidiomycota</taxon>
        <taxon>Agaricomycotina</taxon>
        <taxon>Agaricomycetes</taxon>
        <taxon>Russulales</taxon>
        <taxon>Russulaceae</taxon>
        <taxon>Lactarius</taxon>
    </lineage>
</organism>
<comment type="caution">
    <text evidence="3">The sequence shown here is derived from an EMBL/GenBank/DDBJ whole genome shotgun (WGS) entry which is preliminary data.</text>
</comment>
<keyword evidence="2" id="KW-0812">Transmembrane</keyword>
<reference evidence="3" key="1">
    <citation type="submission" date="2022-01" db="EMBL/GenBank/DDBJ databases">
        <title>Comparative genomics reveals a dynamic genome evolution in the ectomycorrhizal milk-cap (Lactarius) mushrooms.</title>
        <authorList>
            <consortium name="DOE Joint Genome Institute"/>
            <person name="Lebreton A."/>
            <person name="Tang N."/>
            <person name="Kuo A."/>
            <person name="LaButti K."/>
            <person name="Drula E."/>
            <person name="Barry K."/>
            <person name="Clum A."/>
            <person name="Lipzen A."/>
            <person name="Mousain D."/>
            <person name="Ng V."/>
            <person name="Wang R."/>
            <person name="Wang X."/>
            <person name="Dai Y."/>
            <person name="Henrissat B."/>
            <person name="Grigoriev I.V."/>
            <person name="Guerin-Laguette A."/>
            <person name="Yu F."/>
            <person name="Martin F.M."/>
        </authorList>
    </citation>
    <scope>NUCLEOTIDE SEQUENCE</scope>
    <source>
        <strain evidence="3">QP</strain>
    </source>
</reference>
<name>A0AAD4LRN5_9AGAM</name>
<dbReference type="Proteomes" id="UP001201163">
    <property type="component" value="Unassembled WGS sequence"/>
</dbReference>
<sequence length="506" mass="55264">MFFPPLDSTLVVDVPSNARAGGVSLLFRARTGSASALEQLKQDGVKVQAWTNAPVDGDHTEGEWGAYNFEEAPAAAPVNVNVGNKFVEPFPLPPPTEDNIVDEPYTLFLTLKLKALPRYQTEADFLVTYRLLYPSGEVKWLGYHGRDLRCVLKKTDPWLAPPASANPGSPSRLFSSVSMKEPWGCWAIGPRSVKYYPKGVTTDGDATFLVFVPKRAPSTVALHQPIILHGANLKLDSSGAVTCSTSIPTRVYTAIASEPELSSAIPDLGLHWLGAKEGYAFITSAAPEQPVSIHAVPLSINTVAVERPITVDLDLASHGLLAEHPRFVVYNPLTDAVLESDNWGSRQLHLSLGSSGGSCVVSPVYALSTNKLLPVGKATWGIAYLTPHTLATEPEEEEGEEEEEDAEPEAEPAAPEPEAGPTDLDYDSEIEFLNREIKPPPPRRRLVSAVYNPRRTVEYLIPLLWRTMGYLVRALIIRLFTMIGLPAAPLLAHRRPMQSHVRIHQG</sequence>
<feature type="compositionally biased region" description="Acidic residues" evidence="1">
    <location>
        <begin position="393"/>
        <end position="410"/>
    </location>
</feature>
<keyword evidence="2" id="KW-0472">Membrane</keyword>
<dbReference type="EMBL" id="JAKELL010000007">
    <property type="protein sequence ID" value="KAH8997503.1"/>
    <property type="molecule type" value="Genomic_DNA"/>
</dbReference>
<evidence type="ECO:0000313" key="3">
    <source>
        <dbReference type="EMBL" id="KAH8997503.1"/>
    </source>
</evidence>
<feature type="compositionally biased region" description="Low complexity" evidence="1">
    <location>
        <begin position="411"/>
        <end position="423"/>
    </location>
</feature>
<evidence type="ECO:0000313" key="4">
    <source>
        <dbReference type="Proteomes" id="UP001201163"/>
    </source>
</evidence>
<gene>
    <name evidence="3" type="ORF">EDB92DRAFT_1435224</name>
</gene>
<dbReference type="AlphaFoldDB" id="A0AAD4LRN5"/>
<evidence type="ECO:0000256" key="2">
    <source>
        <dbReference type="SAM" id="Phobius"/>
    </source>
</evidence>
<keyword evidence="2" id="KW-1133">Transmembrane helix</keyword>
<feature type="transmembrane region" description="Helical" evidence="2">
    <location>
        <begin position="470"/>
        <end position="492"/>
    </location>
</feature>
<proteinExistence type="predicted"/>